<evidence type="ECO:0000256" key="2">
    <source>
        <dbReference type="ARBA" id="ARBA00007193"/>
    </source>
</evidence>
<dbReference type="EMBL" id="VIIS01001250">
    <property type="protein sequence ID" value="KAF0300594.1"/>
    <property type="molecule type" value="Genomic_DNA"/>
</dbReference>
<comment type="subcellular location">
    <subcellularLocation>
        <location evidence="1">Membrane</location>
        <topology evidence="1">Multi-pass membrane protein</topology>
    </subcellularLocation>
</comment>
<evidence type="ECO:0000256" key="9">
    <source>
        <dbReference type="ARBA" id="ARBA00023136"/>
    </source>
</evidence>
<comment type="similarity">
    <text evidence="2 12">Belongs to the amiloride-sensitive sodium channel (TC 1.A.6) family.</text>
</comment>
<keyword evidence="14" id="KW-1185">Reference proteome</keyword>
<evidence type="ECO:0000256" key="1">
    <source>
        <dbReference type="ARBA" id="ARBA00004141"/>
    </source>
</evidence>
<gene>
    <name evidence="13" type="primary">Asic5_0</name>
    <name evidence="13" type="ORF">FJT64_026921</name>
</gene>
<protein>
    <submittedName>
        <fullName evidence="13">Acid-sensing ion channel 5</fullName>
    </submittedName>
</protein>
<dbReference type="GO" id="GO:0005886">
    <property type="term" value="C:plasma membrane"/>
    <property type="evidence" value="ECO:0007669"/>
    <property type="project" value="TreeGrafter"/>
</dbReference>
<dbReference type="Pfam" id="PF00858">
    <property type="entry name" value="ASC"/>
    <property type="match status" value="1"/>
</dbReference>
<evidence type="ECO:0000256" key="11">
    <source>
        <dbReference type="ARBA" id="ARBA00023303"/>
    </source>
</evidence>
<dbReference type="InterPro" id="IPR001873">
    <property type="entry name" value="ENaC"/>
</dbReference>
<dbReference type="PANTHER" id="PTHR11690">
    <property type="entry name" value="AMILORIDE-SENSITIVE SODIUM CHANNEL-RELATED"/>
    <property type="match status" value="1"/>
</dbReference>
<dbReference type="OrthoDB" id="6382381at2759"/>
<keyword evidence="8 12" id="KW-0406">Ion transport</keyword>
<keyword evidence="9" id="KW-0472">Membrane</keyword>
<evidence type="ECO:0000313" key="13">
    <source>
        <dbReference type="EMBL" id="KAF0300594.1"/>
    </source>
</evidence>
<comment type="caution">
    <text evidence="13">The sequence shown here is derived from an EMBL/GenBank/DDBJ whole genome shotgun (WGS) entry which is preliminary data.</text>
</comment>
<accession>A0A6A4WA00</accession>
<keyword evidence="3 12" id="KW-0813">Transport</keyword>
<dbReference type="Proteomes" id="UP000440578">
    <property type="component" value="Unassembled WGS sequence"/>
</dbReference>
<keyword evidence="7" id="KW-0915">Sodium</keyword>
<dbReference type="AlphaFoldDB" id="A0A6A4WA00"/>
<keyword evidence="5 12" id="KW-0812">Transmembrane</keyword>
<dbReference type="GO" id="GO:0015280">
    <property type="term" value="F:ligand-gated sodium channel activity"/>
    <property type="evidence" value="ECO:0007669"/>
    <property type="project" value="TreeGrafter"/>
</dbReference>
<name>A0A6A4WA00_AMPAM</name>
<keyword evidence="11 12" id="KW-0407">Ion channel</keyword>
<evidence type="ECO:0000256" key="10">
    <source>
        <dbReference type="ARBA" id="ARBA00023201"/>
    </source>
</evidence>
<keyword evidence="10 12" id="KW-0739">Sodium transport</keyword>
<reference evidence="13 14" key="1">
    <citation type="submission" date="2019-07" db="EMBL/GenBank/DDBJ databases">
        <title>Draft genome assembly of a fouling barnacle, Amphibalanus amphitrite (Darwin, 1854): The first reference genome for Thecostraca.</title>
        <authorList>
            <person name="Kim W."/>
        </authorList>
    </citation>
    <scope>NUCLEOTIDE SEQUENCE [LARGE SCALE GENOMIC DNA]</scope>
    <source>
        <strain evidence="13">SNU_AA5</strain>
        <tissue evidence="13">Soma without cirri and trophi</tissue>
    </source>
</reference>
<keyword evidence="4 12" id="KW-0894">Sodium channel</keyword>
<evidence type="ECO:0000256" key="4">
    <source>
        <dbReference type="ARBA" id="ARBA00022461"/>
    </source>
</evidence>
<evidence type="ECO:0000256" key="3">
    <source>
        <dbReference type="ARBA" id="ARBA00022448"/>
    </source>
</evidence>
<evidence type="ECO:0000256" key="8">
    <source>
        <dbReference type="ARBA" id="ARBA00023065"/>
    </source>
</evidence>
<evidence type="ECO:0000256" key="5">
    <source>
        <dbReference type="ARBA" id="ARBA00022692"/>
    </source>
</evidence>
<organism evidence="13 14">
    <name type="scientific">Amphibalanus amphitrite</name>
    <name type="common">Striped barnacle</name>
    <name type="synonym">Balanus amphitrite</name>
    <dbReference type="NCBI Taxonomy" id="1232801"/>
    <lineage>
        <taxon>Eukaryota</taxon>
        <taxon>Metazoa</taxon>
        <taxon>Ecdysozoa</taxon>
        <taxon>Arthropoda</taxon>
        <taxon>Crustacea</taxon>
        <taxon>Multicrustacea</taxon>
        <taxon>Cirripedia</taxon>
        <taxon>Thoracica</taxon>
        <taxon>Thoracicalcarea</taxon>
        <taxon>Balanomorpha</taxon>
        <taxon>Balanoidea</taxon>
        <taxon>Balanidae</taxon>
        <taxon>Amphibalaninae</taxon>
        <taxon>Amphibalanus</taxon>
    </lineage>
</organism>
<keyword evidence="6" id="KW-1133">Transmembrane helix</keyword>
<sequence length="245" mass="26635">MTAAVLTPEERPSLCEVWRRAAAQFASDTNLAGVNNASRARHPLRRLVWCCLWLAGLVVSLNDVSLLVSDFLTYPVSTSYSIAYDSAVTFPAVTVCNQNSVMCTDLMQQLFAEPDDSLILDLVQRSACLSLIPGLCMPMKLMFFELGTLPSLLQNTSCFQLSSGICSELEEFGEQNSVNISAHLAELGCGSETPRDSAASSEPLAALKIGNGSAHGSEESSKLRQKRSIQRRWWNELVAQVTGAL</sequence>
<evidence type="ECO:0000313" key="14">
    <source>
        <dbReference type="Proteomes" id="UP000440578"/>
    </source>
</evidence>
<proteinExistence type="inferred from homology"/>
<evidence type="ECO:0000256" key="12">
    <source>
        <dbReference type="RuleBase" id="RU000679"/>
    </source>
</evidence>
<evidence type="ECO:0000256" key="6">
    <source>
        <dbReference type="ARBA" id="ARBA00022989"/>
    </source>
</evidence>
<evidence type="ECO:0000256" key="7">
    <source>
        <dbReference type="ARBA" id="ARBA00023053"/>
    </source>
</evidence>
<dbReference type="PANTHER" id="PTHR11690:SF293">
    <property type="entry name" value="ACID-SENSING ION CHANNEL 1"/>
    <property type="match status" value="1"/>
</dbReference>